<proteinExistence type="predicted"/>
<evidence type="ECO:0000313" key="3">
    <source>
        <dbReference type="Proteomes" id="UP000245959"/>
    </source>
</evidence>
<comment type="caution">
    <text evidence="2">The sequence shown here is derived from an EMBL/GenBank/DDBJ whole genome shotgun (WGS) entry which is preliminary data.</text>
</comment>
<evidence type="ECO:0000313" key="1">
    <source>
        <dbReference type="EMBL" id="NMD85066.1"/>
    </source>
</evidence>
<sequence>MWKKLIIGLAASGAVLLLNGCLSVPIVNLKTESCPCGARNQQERQVSAEVLALMRQEAELLESLAQVREGGYKAGNMPLNELQQSRLNAALARLAFWRAERGLPEKPGAAEAWIEFLNKQAVAEDLETKYQSGSVTQSELIPVQAAAKHAERKFREQPKAVRENVNFVKAADAWKVAPDMATLRAMFEAETAAGELPEAEK</sequence>
<organism evidence="2 3">
    <name type="scientific">Victivallis vadensis</name>
    <dbReference type="NCBI Taxonomy" id="172901"/>
    <lineage>
        <taxon>Bacteria</taxon>
        <taxon>Pseudomonadati</taxon>
        <taxon>Lentisphaerota</taxon>
        <taxon>Lentisphaeria</taxon>
        <taxon>Victivallales</taxon>
        <taxon>Victivallaceae</taxon>
        <taxon>Victivallis</taxon>
    </lineage>
</organism>
<gene>
    <name evidence="2" type="ORF">C8D82_10886</name>
    <name evidence="1" type="ORF">HF882_00560</name>
</gene>
<protein>
    <submittedName>
        <fullName evidence="2">Uncharacterized protein</fullName>
    </submittedName>
</protein>
<reference evidence="1 4" key="2">
    <citation type="submission" date="2020-04" db="EMBL/GenBank/DDBJ databases">
        <authorList>
            <person name="Hitch T.C.A."/>
            <person name="Wylensek D."/>
            <person name="Clavel T."/>
        </authorList>
    </citation>
    <scope>NUCLEOTIDE SEQUENCE [LARGE SCALE GENOMIC DNA]</scope>
    <source>
        <strain evidence="1 4">COR2-253-APC-1A</strain>
    </source>
</reference>
<dbReference type="GeneID" id="78294768"/>
<dbReference type="Proteomes" id="UP000245959">
    <property type="component" value="Unassembled WGS sequence"/>
</dbReference>
<dbReference type="EMBL" id="JABAEW010000001">
    <property type="protein sequence ID" value="NMD85066.1"/>
    <property type="molecule type" value="Genomic_DNA"/>
</dbReference>
<evidence type="ECO:0000313" key="4">
    <source>
        <dbReference type="Proteomes" id="UP000576225"/>
    </source>
</evidence>
<reference evidence="2 3" key="1">
    <citation type="submission" date="2018-04" db="EMBL/GenBank/DDBJ databases">
        <title>Genomic Encyclopedia of Type Strains, Phase IV (KMG-IV): sequencing the most valuable type-strain genomes for metagenomic binning, comparative biology and taxonomic classification.</title>
        <authorList>
            <person name="Goeker M."/>
        </authorList>
    </citation>
    <scope>NUCLEOTIDE SEQUENCE [LARGE SCALE GENOMIC DNA]</scope>
    <source>
        <strain evidence="2 3">DSM 14823</strain>
    </source>
</reference>
<evidence type="ECO:0000313" key="2">
    <source>
        <dbReference type="EMBL" id="PVY43559.1"/>
    </source>
</evidence>
<name>A0A2U1B4F2_9BACT</name>
<dbReference type="RefSeq" id="WP_116883463.1">
    <property type="nucleotide sequence ID" value="NZ_CAJKCJ010000025.1"/>
</dbReference>
<accession>A0A2U1B4F2</accession>
<dbReference type="AlphaFoldDB" id="A0A2U1B4F2"/>
<dbReference type="Proteomes" id="UP000576225">
    <property type="component" value="Unassembled WGS sequence"/>
</dbReference>
<dbReference type="EMBL" id="QEKH01000008">
    <property type="protein sequence ID" value="PVY43559.1"/>
    <property type="molecule type" value="Genomic_DNA"/>
</dbReference>
<keyword evidence="3" id="KW-1185">Reference proteome</keyword>